<feature type="domain" description="Bacterial Ig-like" evidence="4">
    <location>
        <begin position="1225"/>
        <end position="1315"/>
    </location>
</feature>
<keyword evidence="1" id="KW-0732">Signal</keyword>
<evidence type="ECO:0000313" key="6">
    <source>
        <dbReference type="Proteomes" id="UP001221217"/>
    </source>
</evidence>
<dbReference type="InterPro" id="IPR022038">
    <property type="entry name" value="Ig-like_bact"/>
</dbReference>
<sequence length="1905" mass="206956">MSSGSVKFDWKWSGLLVILMLFSCKNPLVSVIVDEVEEAVTPPVVTSVFPEADAGDVPITLSTISVTFSKSLDPSTVTGSSFFVSGYGSSKLSGIPQVENDTIIFTPSADLEVGTEYTVTVDGVMDTDGNPVSEKYTWSFITGIDGDPVAPVINSVVLNGNELWSTSSLVTVEIDAEDNFGVAQMNISFDNSFLEAGWTSYESSFELDLPAGEGEKAVYIKVKDGSGNISSASANASIMVDLYSPEINQFRINYGTAATNTDSVNLDVSSVDTDDGSGPHQFRYRASGGDWSAWIDMTDGFGSIADIPLSVSVGSSQSFEGQVVDVAGNVSSVSPAEILYETTPPAVIGYFPLPNSTDYPSNAGIVYVTFSEDMNPSSLTTGSFYLTQGSTEIIGTAIEYILEDENEFFPDNTAVLRGVSLNQNEGYVVNVTADVEDVAGNAMTSAEDWFFRTSDAVDSEPPEGEISLVIDNSNTFEPNASKTPSITLDISASDTYNSAYGMKIWGDNNDAGLPAFEEDASWETYSTSKPWTLSSSDGYKYLFYKFMDSASNESETPERLKISMDTTAPEVSGIDILDETGIVSYGDQPDEIIKFTNAPEQTVTIGIDALDETSGIEELYITVNGNPVDLDELGSDSEIYWDPWSPQQTITLPEGDGEITITARVKDFVTNLSTTSDPGETDTAVVLLDQTPPEVSFNASVSLNINEASEQNGTFTDNYDGDHGDNPLFAAGSPLYSVLGEDWNNIASYEWEVEEAPEGGSVVFEPDSYQKNPVVSADIEGEYTLRVTVSDTAGNQSFGTVPMVWDVTSPGLPGSITIKDSAGNPVAYYTNSAQPTSFWGAAEGADFYRIYLLDPNDPAPDWDADPLAVGYSDVLEPSLTAPAPGETGGNDGPVMLRITAWDLAGNHSNEVSSEFFIDTLEPVITADGQSFLTNIPRSINYSGAGGSEGMIYDPRTADDPDWVESTEGSGLDTASYIWAEAEPATGNLVITNTDTLTPTIQATADGEYDLTLSVSDNAGNITQALYSFIWDTTGPEDSVIFAPAATPDSTPTWSWESGGNGGIGEYRYIFIDRYGDTTTIQDSAVSYTPSDQGAGQYELQLSVQELDAAGNWSDSVSHIIDVDTTNITTPFITAPTLTNNPRPTWSWSSGAGADPDAEYRYQLDGGSWIPSSSPWSSDTNYQPSSDLSHGEHTLIVDEYYNSVWRQSSAVVDVDLVGPTVTPTVTSGYTNPETTNDTTPTFTWQHGGSDGISIFRYRYSTNGGSTYSDWSGETTGTSYTYPAALADNTVITLQVQERDLAGNWSVSGSHSITVDTTLPVVSTLYINSGNPLYTNNRAVTLYVTTSGEPVDIQFRNYEDPWPASWDTIDSSTSHSESWSIYGSGYEEAYKYIYCRVRDAAGNVSSYKYDSIRFDNKAPVINSFYINSNATSTSSSSVTLNSSVSDGFSVSSMYVRNGTSGGYTYYSYSTARSWSLSSGYGVKRVEVYYYDAAGNHTYATVTNDMIFYGTPTILSTTKGQTTNGDIDIEFTSYGSEYGAITYNIYTSTVLNGTKTKYNSSPISSTTYSMSLTPGQLYYIYAVPVNSSLGESNYFSSTMIAYSAYIAVIYNDNNNGVFDTTDELLAQKIKTLLEDETFQSDYSTWVSGSMPSHWTVALVPDSQISSSFTTTDDRYIIYGDPVIITPGATVYSSSNRTRNIAHRSANTDSALPTTTSSKSGIVAMGYGGVKFLDTCESYWSSWGYSTTDLTSTNQYPNQIGYGESYSNEALQDETVYAYQWIATESYYLYNPITRQFTTYYYSVWDYPLSSTVFAGGNDPTHNSTTQLSYATLGTYDTYQQRRFSVYRSGNADPDNGKNYARDYNSSYPYGFPVVRQGRFLQFGFPTLTDRPYTGKPYFINLVHHMSRY</sequence>
<evidence type="ECO:0000313" key="5">
    <source>
        <dbReference type="EMBL" id="MDC7226755.1"/>
    </source>
</evidence>
<name>A0AAJ1IG83_9SPIO</name>
<dbReference type="PROSITE" id="PS51257">
    <property type="entry name" value="PROKAR_LIPOPROTEIN"/>
    <property type="match status" value="1"/>
</dbReference>
<dbReference type="Gene3D" id="2.60.40.10">
    <property type="entry name" value="Immunoglobulins"/>
    <property type="match status" value="2"/>
</dbReference>
<dbReference type="InterPro" id="IPR032812">
    <property type="entry name" value="SbsA_Ig"/>
</dbReference>
<dbReference type="Pfam" id="PF13205">
    <property type="entry name" value="Big_5"/>
    <property type="match status" value="2"/>
</dbReference>
<dbReference type="Pfam" id="PF12245">
    <property type="entry name" value="Big_3_2"/>
    <property type="match status" value="2"/>
</dbReference>
<comment type="caution">
    <text evidence="5">The sequence shown here is derived from an EMBL/GenBank/DDBJ whole genome shotgun (WGS) entry which is preliminary data.</text>
</comment>
<feature type="domain" description="Ig-like" evidence="2">
    <location>
        <begin position="770"/>
        <end position="806"/>
    </location>
</feature>
<evidence type="ECO:0000259" key="3">
    <source>
        <dbReference type="Pfam" id="PF13205"/>
    </source>
</evidence>
<dbReference type="InterPro" id="IPR013783">
    <property type="entry name" value="Ig-like_fold"/>
</dbReference>
<feature type="domain" description="Ig-like" evidence="2">
    <location>
        <begin position="983"/>
        <end position="1031"/>
    </location>
</feature>
<dbReference type="Pfam" id="PF19077">
    <property type="entry name" value="Big_13"/>
    <property type="match status" value="1"/>
</dbReference>
<dbReference type="InterPro" id="IPR044016">
    <property type="entry name" value="Big_13"/>
</dbReference>
<feature type="domain" description="SbsA Ig-like" evidence="3">
    <location>
        <begin position="342"/>
        <end position="453"/>
    </location>
</feature>
<organism evidence="5 6">
    <name type="scientific">Candidatus Thalassospirochaeta sargassi</name>
    <dbReference type="NCBI Taxonomy" id="3119039"/>
    <lineage>
        <taxon>Bacteria</taxon>
        <taxon>Pseudomonadati</taxon>
        <taxon>Spirochaetota</taxon>
        <taxon>Spirochaetia</taxon>
        <taxon>Spirochaetales</taxon>
        <taxon>Spirochaetaceae</taxon>
        <taxon>Candidatus Thalassospirochaeta</taxon>
    </lineage>
</organism>
<evidence type="ECO:0000259" key="2">
    <source>
        <dbReference type="Pfam" id="PF12245"/>
    </source>
</evidence>
<dbReference type="InterPro" id="IPR014755">
    <property type="entry name" value="Cu-Rt/internalin_Ig-like"/>
</dbReference>
<dbReference type="Proteomes" id="UP001221217">
    <property type="component" value="Unassembled WGS sequence"/>
</dbReference>
<reference evidence="5 6" key="1">
    <citation type="submission" date="2022-12" db="EMBL/GenBank/DDBJ databases">
        <title>Metagenome assembled genome from gulf of manar.</title>
        <authorList>
            <person name="Kohli P."/>
            <person name="Pk S."/>
            <person name="Venkata Ramana C."/>
            <person name="Sasikala C."/>
        </authorList>
    </citation>
    <scope>NUCLEOTIDE SEQUENCE [LARGE SCALE GENOMIC DNA]</scope>
    <source>
        <strain evidence="5">JB008</strain>
    </source>
</reference>
<protein>
    <submittedName>
        <fullName evidence="5">Ig-like domain-containing protein</fullName>
    </submittedName>
</protein>
<gene>
    <name evidence="5" type="ORF">PQJ61_08315</name>
</gene>
<evidence type="ECO:0000256" key="1">
    <source>
        <dbReference type="ARBA" id="ARBA00022729"/>
    </source>
</evidence>
<evidence type="ECO:0000259" key="4">
    <source>
        <dbReference type="Pfam" id="PF19077"/>
    </source>
</evidence>
<dbReference type="EMBL" id="JAQQAL010000017">
    <property type="protein sequence ID" value="MDC7226755.1"/>
    <property type="molecule type" value="Genomic_DNA"/>
</dbReference>
<accession>A0AAJ1IG83</accession>
<dbReference type="Gene3D" id="2.60.40.1220">
    <property type="match status" value="2"/>
</dbReference>
<proteinExistence type="predicted"/>
<feature type="domain" description="SbsA Ig-like" evidence="3">
    <location>
        <begin position="40"/>
        <end position="142"/>
    </location>
</feature>